<dbReference type="GO" id="GO:0000976">
    <property type="term" value="F:transcription cis-regulatory region binding"/>
    <property type="evidence" value="ECO:0007669"/>
    <property type="project" value="TreeGrafter"/>
</dbReference>
<dbReference type="EMBL" id="MJEH01000031">
    <property type="protein sequence ID" value="OEH92358.1"/>
    <property type="molecule type" value="Genomic_DNA"/>
</dbReference>
<dbReference type="Pfam" id="PF00126">
    <property type="entry name" value="HTH_1"/>
    <property type="match status" value="1"/>
</dbReference>
<keyword evidence="2" id="KW-0805">Transcription regulation</keyword>
<dbReference type="InterPro" id="IPR036390">
    <property type="entry name" value="WH_DNA-bd_sf"/>
</dbReference>
<protein>
    <submittedName>
        <fullName evidence="6">Transcriptional regulator</fullName>
    </submittedName>
</protein>
<dbReference type="CDD" id="cd05466">
    <property type="entry name" value="PBP2_LTTR_substrate"/>
    <property type="match status" value="1"/>
</dbReference>
<proteinExistence type="inferred from homology"/>
<evidence type="ECO:0000256" key="3">
    <source>
        <dbReference type="ARBA" id="ARBA00023125"/>
    </source>
</evidence>
<dbReference type="PROSITE" id="PS50931">
    <property type="entry name" value="HTH_LYSR"/>
    <property type="match status" value="1"/>
</dbReference>
<comment type="similarity">
    <text evidence="1">Belongs to the LysR transcriptional regulatory family.</text>
</comment>
<dbReference type="OrthoDB" id="8479357at2"/>
<dbReference type="InterPro" id="IPR000847">
    <property type="entry name" value="LysR_HTH_N"/>
</dbReference>
<dbReference type="GO" id="GO:0003700">
    <property type="term" value="F:DNA-binding transcription factor activity"/>
    <property type="evidence" value="ECO:0007669"/>
    <property type="project" value="InterPro"/>
</dbReference>
<gene>
    <name evidence="6" type="ORF">BFG57_16420</name>
</gene>
<accession>A0A1E5LE49</accession>
<dbReference type="Proteomes" id="UP000095209">
    <property type="component" value="Unassembled WGS sequence"/>
</dbReference>
<keyword evidence="3" id="KW-0238">DNA-binding</keyword>
<evidence type="ECO:0000256" key="1">
    <source>
        <dbReference type="ARBA" id="ARBA00009437"/>
    </source>
</evidence>
<evidence type="ECO:0000313" key="6">
    <source>
        <dbReference type="EMBL" id="OEH92358.1"/>
    </source>
</evidence>
<dbReference type="Gene3D" id="1.10.10.10">
    <property type="entry name" value="Winged helix-like DNA-binding domain superfamily/Winged helix DNA-binding domain"/>
    <property type="match status" value="1"/>
</dbReference>
<dbReference type="SUPFAM" id="SSF46785">
    <property type="entry name" value="Winged helix' DNA-binding domain"/>
    <property type="match status" value="1"/>
</dbReference>
<dbReference type="RefSeq" id="WP_069717641.1">
    <property type="nucleotide sequence ID" value="NZ_MJEH01000031.1"/>
</dbReference>
<evidence type="ECO:0000256" key="2">
    <source>
        <dbReference type="ARBA" id="ARBA00023015"/>
    </source>
</evidence>
<dbReference type="InterPro" id="IPR005119">
    <property type="entry name" value="LysR_subst-bd"/>
</dbReference>
<dbReference type="AlphaFoldDB" id="A0A1E5LE49"/>
<keyword evidence="7" id="KW-1185">Reference proteome</keyword>
<dbReference type="Pfam" id="PF03466">
    <property type="entry name" value="LysR_substrate"/>
    <property type="match status" value="1"/>
</dbReference>
<comment type="caution">
    <text evidence="6">The sequence shown here is derived from an EMBL/GenBank/DDBJ whole genome shotgun (WGS) entry which is preliminary data.</text>
</comment>
<evidence type="ECO:0000313" key="7">
    <source>
        <dbReference type="Proteomes" id="UP000095209"/>
    </source>
</evidence>
<dbReference type="PANTHER" id="PTHR30126:SF40">
    <property type="entry name" value="HTH-TYPE TRANSCRIPTIONAL REGULATOR GLTR"/>
    <property type="match status" value="1"/>
</dbReference>
<sequence>MDSHDLVIFKHAAELKSISKAADRLGYVQPNVSQKIKNLEVELGVKLFTRNNRGVTLTAQGELLLDYANQIIHLIDEAKSTINPTKWRESLTIGATQTISAVKVPQLFSSFMRLNDNVNLKIKTSTRQNLLDMLSNGEIDGLFLNESNIHSQFEVVYSYIEKVVLISPFQIETGKKQNQTLIVNTDPNCIYRDQTLTYFNQSAAEQFNIMEFDSLEAILHAVNNGLGASILPKDLINNNREVDTLYYHELSERVQIDFIIKNRKEKSKSLRNFIHHLHNS</sequence>
<organism evidence="6 7">
    <name type="scientific">Bacillus solimangrovi</name>
    <dbReference type="NCBI Taxonomy" id="1305675"/>
    <lineage>
        <taxon>Bacteria</taxon>
        <taxon>Bacillati</taxon>
        <taxon>Bacillota</taxon>
        <taxon>Bacilli</taxon>
        <taxon>Bacillales</taxon>
        <taxon>Bacillaceae</taxon>
        <taxon>Bacillus</taxon>
    </lineage>
</organism>
<dbReference type="FunFam" id="1.10.10.10:FF:000001">
    <property type="entry name" value="LysR family transcriptional regulator"/>
    <property type="match status" value="1"/>
</dbReference>
<dbReference type="SUPFAM" id="SSF53850">
    <property type="entry name" value="Periplasmic binding protein-like II"/>
    <property type="match status" value="1"/>
</dbReference>
<keyword evidence="4" id="KW-0804">Transcription</keyword>
<evidence type="ECO:0000256" key="4">
    <source>
        <dbReference type="ARBA" id="ARBA00023163"/>
    </source>
</evidence>
<feature type="domain" description="HTH lysR-type" evidence="5">
    <location>
        <begin position="1"/>
        <end position="58"/>
    </location>
</feature>
<dbReference type="InterPro" id="IPR036388">
    <property type="entry name" value="WH-like_DNA-bd_sf"/>
</dbReference>
<dbReference type="STRING" id="1305675.BFG57_16420"/>
<dbReference type="Gene3D" id="3.40.190.290">
    <property type="match status" value="1"/>
</dbReference>
<evidence type="ECO:0000259" key="5">
    <source>
        <dbReference type="PROSITE" id="PS50931"/>
    </source>
</evidence>
<dbReference type="PANTHER" id="PTHR30126">
    <property type="entry name" value="HTH-TYPE TRANSCRIPTIONAL REGULATOR"/>
    <property type="match status" value="1"/>
</dbReference>
<dbReference type="PRINTS" id="PR00039">
    <property type="entry name" value="HTHLYSR"/>
</dbReference>
<name>A0A1E5LE49_9BACI</name>
<reference evidence="6 7" key="1">
    <citation type="submission" date="2016-08" db="EMBL/GenBank/DDBJ databases">
        <title>Genome of Bacillus solimangrovi GH2-4.</title>
        <authorList>
            <person name="Lim S."/>
            <person name="Kim B.-C."/>
        </authorList>
    </citation>
    <scope>NUCLEOTIDE SEQUENCE [LARGE SCALE GENOMIC DNA]</scope>
    <source>
        <strain evidence="6 7">GH2-4</strain>
    </source>
</reference>